<dbReference type="AlphaFoldDB" id="A0A067JLQ7"/>
<protein>
    <recommendedName>
        <fullName evidence="3">Aminotransferase-like plant mobile domain-containing protein</fullName>
    </recommendedName>
</protein>
<keyword evidence="2" id="KW-1185">Reference proteome</keyword>
<evidence type="ECO:0008006" key="3">
    <source>
        <dbReference type="Google" id="ProtNLM"/>
    </source>
</evidence>
<name>A0A067JLQ7_JATCU</name>
<accession>A0A067JLQ7</accession>
<sequence length="449" mass="50247">MSKTLRSTRFLKCSTLGGAPLRTALRKLHFGRCATSDSLRKAPLREVRQFGRLRESSTSGGAPLQTALRKLHFRRCAISNGFGEISTSVGAPLQMAHQFGWLKESSFGRCATSDDLRKAPLWEVRHFGRLWGCSTKEKYLHNDSCNIREKALRPVKTTPMASGVLPPLRRLAVDGLPAKHEIWTQQGQTLPSSILVLMERWMDSTHTFHLPFEEMTITPIDFAAIIELSFGGRSVVFDDRMRTLDHPGLRVSLRAAIGIEPTISDQRVRRIPVVEEIPTVPLLDIDSASLILPVFGFTAYEILSYDFGADVVALRLLVNRALGSYLQRSQMACPWWYIERVTVSSYILCVPLCGLSMAFAYYPSCVARQYSRHQAVPDYTQFKGGLFTHGFLSRFISTWPNCMTLPISDVADTSSSDLYRTWLQVFSGVSADSESTDLLTARILLGPSM</sequence>
<reference evidence="1 2" key="1">
    <citation type="journal article" date="2014" name="PLoS ONE">
        <title>Global Analysis of Gene Expression Profiles in Physic Nut (Jatropha curcas L.) Seedlings Exposed to Salt Stress.</title>
        <authorList>
            <person name="Zhang L."/>
            <person name="Zhang C."/>
            <person name="Wu P."/>
            <person name="Chen Y."/>
            <person name="Li M."/>
            <person name="Jiang H."/>
            <person name="Wu G."/>
        </authorList>
    </citation>
    <scope>NUCLEOTIDE SEQUENCE [LARGE SCALE GENOMIC DNA]</scope>
    <source>
        <strain evidence="2">cv. GZQX0401</strain>
        <tissue evidence="1">Young leaves</tissue>
    </source>
</reference>
<dbReference type="PANTHER" id="PTHR46033">
    <property type="entry name" value="PROTEIN MAIN-LIKE 2"/>
    <property type="match status" value="1"/>
</dbReference>
<evidence type="ECO:0000313" key="2">
    <source>
        <dbReference type="Proteomes" id="UP000027138"/>
    </source>
</evidence>
<dbReference type="PANTHER" id="PTHR46033:SF8">
    <property type="entry name" value="PROTEIN MAINTENANCE OF MERISTEMS-LIKE"/>
    <property type="match status" value="1"/>
</dbReference>
<dbReference type="Proteomes" id="UP000027138">
    <property type="component" value="Unassembled WGS sequence"/>
</dbReference>
<organism evidence="1 2">
    <name type="scientific">Jatropha curcas</name>
    <name type="common">Barbados nut</name>
    <dbReference type="NCBI Taxonomy" id="180498"/>
    <lineage>
        <taxon>Eukaryota</taxon>
        <taxon>Viridiplantae</taxon>
        <taxon>Streptophyta</taxon>
        <taxon>Embryophyta</taxon>
        <taxon>Tracheophyta</taxon>
        <taxon>Spermatophyta</taxon>
        <taxon>Magnoliopsida</taxon>
        <taxon>eudicotyledons</taxon>
        <taxon>Gunneridae</taxon>
        <taxon>Pentapetalae</taxon>
        <taxon>rosids</taxon>
        <taxon>fabids</taxon>
        <taxon>Malpighiales</taxon>
        <taxon>Euphorbiaceae</taxon>
        <taxon>Crotonoideae</taxon>
        <taxon>Jatropheae</taxon>
        <taxon>Jatropha</taxon>
    </lineage>
</organism>
<proteinExistence type="predicted"/>
<dbReference type="InterPro" id="IPR044824">
    <property type="entry name" value="MAIN-like"/>
</dbReference>
<dbReference type="GO" id="GO:0010073">
    <property type="term" value="P:meristem maintenance"/>
    <property type="evidence" value="ECO:0007669"/>
    <property type="project" value="InterPro"/>
</dbReference>
<dbReference type="OrthoDB" id="1421598at2759"/>
<dbReference type="EMBL" id="KK915053">
    <property type="protein sequence ID" value="KDP24817.1"/>
    <property type="molecule type" value="Genomic_DNA"/>
</dbReference>
<gene>
    <name evidence="1" type="ORF">JCGZ_25284</name>
</gene>
<evidence type="ECO:0000313" key="1">
    <source>
        <dbReference type="EMBL" id="KDP24817.1"/>
    </source>
</evidence>